<protein>
    <submittedName>
        <fullName evidence="1">Uncharacterized protein</fullName>
    </submittedName>
</protein>
<proteinExistence type="predicted"/>
<reference evidence="1" key="1">
    <citation type="submission" date="2024-05" db="EMBL/GenBank/DDBJ databases">
        <authorList>
            <person name="Yang L."/>
            <person name="Pan L."/>
        </authorList>
    </citation>
    <scope>NUCLEOTIDE SEQUENCE</scope>
    <source>
        <strain evidence="1">FCG-7</strain>
    </source>
</reference>
<dbReference type="RefSeq" id="WP_348945067.1">
    <property type="nucleotide sequence ID" value="NZ_CP157355.1"/>
</dbReference>
<dbReference type="AlphaFoldDB" id="A0AAU7F9J6"/>
<accession>A0AAU7F9J6</accession>
<organism evidence="1">
    <name type="scientific">Chitinibacter mangrovi</name>
    <dbReference type="NCBI Taxonomy" id="3153927"/>
    <lineage>
        <taxon>Bacteria</taxon>
        <taxon>Pseudomonadati</taxon>
        <taxon>Pseudomonadota</taxon>
        <taxon>Betaproteobacteria</taxon>
        <taxon>Neisseriales</taxon>
        <taxon>Chitinibacteraceae</taxon>
        <taxon>Chitinibacter</taxon>
    </lineage>
</organism>
<name>A0AAU7F9J6_9NEIS</name>
<sequence length="76" mass="8113">MIPALIPVADAGRGVGADGIVDAGKLWRVAANASSKTQAGRALVPQLGQWRCVQRKKLRQVSHNRGQAPVFRPAED</sequence>
<dbReference type="EMBL" id="CP157355">
    <property type="protein sequence ID" value="XBM00730.1"/>
    <property type="molecule type" value="Genomic_DNA"/>
</dbReference>
<dbReference type="KEGG" id="cmav:ABHF33_00155"/>
<evidence type="ECO:0000313" key="1">
    <source>
        <dbReference type="EMBL" id="XBM00730.1"/>
    </source>
</evidence>
<gene>
    <name evidence="1" type="ORF">ABHF33_00155</name>
</gene>